<dbReference type="AlphaFoldDB" id="A0A8S1L054"/>
<comment type="caution">
    <text evidence="1">The sequence shown here is derived from an EMBL/GenBank/DDBJ whole genome shotgun (WGS) entry which is preliminary data.</text>
</comment>
<evidence type="ECO:0000313" key="1">
    <source>
        <dbReference type="EMBL" id="CAD8060181.1"/>
    </source>
</evidence>
<name>A0A8S1L054_PARPR</name>
<dbReference type="OMA" id="HEDHDSA"/>
<evidence type="ECO:0000313" key="2">
    <source>
        <dbReference type="Proteomes" id="UP000688137"/>
    </source>
</evidence>
<keyword evidence="2" id="KW-1185">Reference proteome</keyword>
<reference evidence="1" key="1">
    <citation type="submission" date="2021-01" db="EMBL/GenBank/DDBJ databases">
        <authorList>
            <consortium name="Genoscope - CEA"/>
            <person name="William W."/>
        </authorList>
    </citation>
    <scope>NUCLEOTIDE SEQUENCE</scope>
</reference>
<sequence length="200" mass="23588">MGGDHHEDHDSALSHEIKAEQIKRLQPFYQQRLPYILRPFASLIYHDVPTINTDNYEHKSIENYSESQIINRTVFALQKLQLLNPNFFTPQENRILSPLPLGIVSYTLQFTCSAMNAIYGLYLYKTWSFNAKSFGLWAVFLATQQVCLQYPNFLCETLIQWPRRRRLAKQYLEIYGPNYFHQIIDPRFSVHKLETLKNIA</sequence>
<gene>
    <name evidence="1" type="ORF">PPRIM_AZ9-3.1.T0300005</name>
</gene>
<dbReference type="EMBL" id="CAJJDM010000029">
    <property type="protein sequence ID" value="CAD8060181.1"/>
    <property type="molecule type" value="Genomic_DNA"/>
</dbReference>
<accession>A0A8S1L054</accession>
<organism evidence="1 2">
    <name type="scientific">Paramecium primaurelia</name>
    <dbReference type="NCBI Taxonomy" id="5886"/>
    <lineage>
        <taxon>Eukaryota</taxon>
        <taxon>Sar</taxon>
        <taxon>Alveolata</taxon>
        <taxon>Ciliophora</taxon>
        <taxon>Intramacronucleata</taxon>
        <taxon>Oligohymenophorea</taxon>
        <taxon>Peniculida</taxon>
        <taxon>Parameciidae</taxon>
        <taxon>Paramecium</taxon>
    </lineage>
</organism>
<protein>
    <submittedName>
        <fullName evidence="1">Uncharacterized protein</fullName>
    </submittedName>
</protein>
<proteinExistence type="predicted"/>
<dbReference type="Proteomes" id="UP000688137">
    <property type="component" value="Unassembled WGS sequence"/>
</dbReference>